<dbReference type="Proteomes" id="UP001626537">
    <property type="component" value="Chromosome"/>
</dbReference>
<keyword evidence="1" id="KW-1133">Transmembrane helix</keyword>
<evidence type="ECO:0000313" key="2">
    <source>
        <dbReference type="EMBL" id="WOJ93691.1"/>
    </source>
</evidence>
<keyword evidence="3" id="KW-1185">Reference proteome</keyword>
<feature type="transmembrane region" description="Helical" evidence="1">
    <location>
        <begin position="44"/>
        <end position="65"/>
    </location>
</feature>
<dbReference type="EMBL" id="CP136864">
    <property type="protein sequence ID" value="WOJ93691.1"/>
    <property type="molecule type" value="Genomic_DNA"/>
</dbReference>
<organism evidence="2 3">
    <name type="scientific">Congregibacter variabilis</name>
    <dbReference type="NCBI Taxonomy" id="3081200"/>
    <lineage>
        <taxon>Bacteria</taxon>
        <taxon>Pseudomonadati</taxon>
        <taxon>Pseudomonadota</taxon>
        <taxon>Gammaproteobacteria</taxon>
        <taxon>Cellvibrionales</taxon>
        <taxon>Halieaceae</taxon>
        <taxon>Congregibacter</taxon>
    </lineage>
</organism>
<reference evidence="2 3" key="1">
    <citation type="submission" date="2023-10" db="EMBL/GenBank/DDBJ databases">
        <title>Two novel species belonging to the OM43/NOR5 clade.</title>
        <authorList>
            <person name="Park M."/>
        </authorList>
    </citation>
    <scope>NUCLEOTIDE SEQUENCE [LARGE SCALE GENOMIC DNA]</scope>
    <source>
        <strain evidence="2 3">IMCC43200</strain>
    </source>
</reference>
<keyword evidence="1" id="KW-0812">Transmembrane</keyword>
<evidence type="ECO:0008006" key="4">
    <source>
        <dbReference type="Google" id="ProtNLM"/>
    </source>
</evidence>
<name>A0ABZ0I6K3_9GAMM</name>
<accession>A0ABZ0I6K3</accession>
<keyword evidence="1" id="KW-0472">Membrane</keyword>
<dbReference type="RefSeq" id="WP_407348335.1">
    <property type="nucleotide sequence ID" value="NZ_CP136864.1"/>
</dbReference>
<proteinExistence type="predicted"/>
<evidence type="ECO:0000313" key="3">
    <source>
        <dbReference type="Proteomes" id="UP001626537"/>
    </source>
</evidence>
<evidence type="ECO:0000256" key="1">
    <source>
        <dbReference type="SAM" id="Phobius"/>
    </source>
</evidence>
<protein>
    <recommendedName>
        <fullName evidence="4">Haemolysin XhlA</fullName>
    </recommendedName>
</protein>
<sequence>MDEREQLIAAQDRLDAMMVEARRTQQLLENERAAIRRSKRIQKVWWLAVFLLGVALGFAVAEMLIDPVTIFVPTDGIQA</sequence>
<gene>
    <name evidence="2" type="ORF">R0135_00645</name>
</gene>